<gene>
    <name evidence="3" type="ORF">P0M35_04815</name>
</gene>
<dbReference type="AlphaFoldDB" id="A0AAE3TDI9"/>
<dbReference type="Proteomes" id="UP001221302">
    <property type="component" value="Unassembled WGS sequence"/>
</dbReference>
<evidence type="ECO:0000313" key="3">
    <source>
        <dbReference type="EMBL" id="MDF1611462.1"/>
    </source>
</evidence>
<evidence type="ECO:0000313" key="4">
    <source>
        <dbReference type="Proteomes" id="UP001221302"/>
    </source>
</evidence>
<organism evidence="3 4">
    <name type="scientific">Stygiobacter electus</name>
    <dbReference type="NCBI Taxonomy" id="3032292"/>
    <lineage>
        <taxon>Bacteria</taxon>
        <taxon>Pseudomonadati</taxon>
        <taxon>Ignavibacteriota</taxon>
        <taxon>Ignavibacteria</taxon>
        <taxon>Ignavibacteriales</taxon>
        <taxon>Melioribacteraceae</taxon>
        <taxon>Stygiobacter</taxon>
    </lineage>
</organism>
<dbReference type="Pfam" id="PF19580">
    <property type="entry name" value="Exo_endo_phos_3"/>
    <property type="match status" value="1"/>
</dbReference>
<dbReference type="Gene3D" id="3.60.10.10">
    <property type="entry name" value="Endonuclease/exonuclease/phosphatase"/>
    <property type="match status" value="1"/>
</dbReference>
<comment type="caution">
    <text evidence="3">The sequence shown here is derived from an EMBL/GenBank/DDBJ whole genome shotgun (WGS) entry which is preliminary data.</text>
</comment>
<evidence type="ECO:0000256" key="1">
    <source>
        <dbReference type="SAM" id="SignalP"/>
    </source>
</evidence>
<evidence type="ECO:0000259" key="2">
    <source>
        <dbReference type="Pfam" id="PF19580"/>
    </source>
</evidence>
<dbReference type="InterPro" id="IPR036691">
    <property type="entry name" value="Endo/exonu/phosph_ase_sf"/>
</dbReference>
<feature type="signal peptide" evidence="1">
    <location>
        <begin position="1"/>
        <end position="19"/>
    </location>
</feature>
<feature type="domain" description="Endonuclease/exonuclease/phosphatase" evidence="2">
    <location>
        <begin position="29"/>
        <end position="334"/>
    </location>
</feature>
<dbReference type="InterPro" id="IPR005135">
    <property type="entry name" value="Endo/exonuclease/phosphatase"/>
</dbReference>
<reference evidence="3" key="1">
    <citation type="submission" date="2023-03" db="EMBL/GenBank/DDBJ databases">
        <title>Stygiobacter electus gen. nov., sp. nov., facultatively anaerobic thermotolerant bacterium of the class Ignavibacteria from a well of Yessentuki mineral water deposit.</title>
        <authorList>
            <person name="Podosokorskaya O.A."/>
            <person name="Elcheninov A.G."/>
            <person name="Petrova N.F."/>
            <person name="Zavarzina D.G."/>
            <person name="Kublanov I.V."/>
            <person name="Merkel A.Y."/>
        </authorList>
    </citation>
    <scope>NUCLEOTIDE SEQUENCE</scope>
    <source>
        <strain evidence="3">09-Me</strain>
    </source>
</reference>
<dbReference type="PANTHER" id="PTHR42834:SF1">
    <property type="entry name" value="ENDONUCLEASE_EXONUCLEASE_PHOSPHATASE FAMILY PROTEIN (AFU_ORTHOLOGUE AFUA_3G09210)"/>
    <property type="match status" value="1"/>
</dbReference>
<dbReference type="EMBL" id="JARGDL010000004">
    <property type="protein sequence ID" value="MDF1611462.1"/>
    <property type="molecule type" value="Genomic_DNA"/>
</dbReference>
<dbReference type="SUPFAM" id="SSF56219">
    <property type="entry name" value="DNase I-like"/>
    <property type="match status" value="1"/>
</dbReference>
<keyword evidence="4" id="KW-1185">Reference proteome</keyword>
<protein>
    <recommendedName>
        <fullName evidence="2">Endonuclease/exonuclease/phosphatase domain-containing protein</fullName>
    </recommendedName>
</protein>
<keyword evidence="1" id="KW-0732">Signal</keyword>
<dbReference type="RefSeq" id="WP_321535229.1">
    <property type="nucleotide sequence ID" value="NZ_JARGDL010000004.1"/>
</dbReference>
<feature type="chain" id="PRO_5041952705" description="Endonuclease/exonuclease/phosphatase domain-containing protein" evidence="1">
    <location>
        <begin position="20"/>
        <end position="340"/>
    </location>
</feature>
<proteinExistence type="predicted"/>
<sequence length="340" mass="39152">MFKNIFFMLFLIITISFFAQTKNNDIIYVAQWNIENLFDAVDDPEKNDSEFLPESEKFWTDGKVEVKLNNLAKVINFMNDGKGPDIISFEEIENFNMLKRLAYKLKDHDYIPAHRESPDPRGIDVGLLYDRNIFEIENLYPIKVELPKKNPTRDILAVTLRHKKTNELIYIYVNHWPSRRGGQEKSEVNRIAAAQTLRASVDSVFAKDPNANIIILGDFNDEPTDFSFTKFLKAKDFDCQNKNTKSELLNLAYKKSENKEGSYLFGSQWDMIDQIIISSALNDGQKIDYVCNSFEVLKPSFMIIQEGNRKGAALPTYMGNKYVGGFSDHFPVVAKFFIAN</sequence>
<dbReference type="PANTHER" id="PTHR42834">
    <property type="entry name" value="ENDONUCLEASE/EXONUCLEASE/PHOSPHATASE FAMILY PROTEIN (AFU_ORTHOLOGUE AFUA_3G09210)"/>
    <property type="match status" value="1"/>
</dbReference>
<accession>A0AAE3TDI9</accession>
<dbReference type="GO" id="GO:0003824">
    <property type="term" value="F:catalytic activity"/>
    <property type="evidence" value="ECO:0007669"/>
    <property type="project" value="InterPro"/>
</dbReference>
<name>A0AAE3TDI9_9BACT</name>